<sequence length="280" mass="26271">MTASRLGRRAGLVAAATAALVALWAGPASADTSKASAVAATVTAAGSGAVSSGTFSATSDGQTASTSGNAQPALGVLGSQTLITSGVLVQQAVARNDGTSAACAGLVGTGGGIAIGSDGTCTVTPGSGGVTIRLVGGVTPVDIKADAITSRCTATSAGAVTTGVTLTNARVTTAVAIALPVNPGTGVSVSVPGVATILLNGQTQPQGAGSVRVSALAVSLLGSTAAVDVAASSCGLNVATVPVPAVPLSGWTAGAGAVVAGWGVLAVRFVRRRAGSVLVA</sequence>
<evidence type="ECO:0000256" key="1">
    <source>
        <dbReference type="SAM" id="MobiDB-lite"/>
    </source>
</evidence>
<gene>
    <name evidence="3" type="ORF">SAMN05661030_1914</name>
</gene>
<feature type="region of interest" description="Disordered" evidence="1">
    <location>
        <begin position="49"/>
        <end position="68"/>
    </location>
</feature>
<dbReference type="InterPro" id="IPR006311">
    <property type="entry name" value="TAT_signal"/>
</dbReference>
<feature type="chain" id="PRO_5011784325" description="Neocarzinostatin family protein" evidence="2">
    <location>
        <begin position="31"/>
        <end position="280"/>
    </location>
</feature>
<proteinExistence type="predicted"/>
<evidence type="ECO:0008006" key="5">
    <source>
        <dbReference type="Google" id="ProtNLM"/>
    </source>
</evidence>
<evidence type="ECO:0000313" key="3">
    <source>
        <dbReference type="EMBL" id="SFC90964.1"/>
    </source>
</evidence>
<dbReference type="AlphaFoldDB" id="A0A1I1MZT1"/>
<dbReference type="PROSITE" id="PS51318">
    <property type="entry name" value="TAT"/>
    <property type="match status" value="1"/>
</dbReference>
<accession>A0A1I1MZT1</accession>
<dbReference type="OrthoDB" id="5194484at2"/>
<evidence type="ECO:0000313" key="4">
    <source>
        <dbReference type="Proteomes" id="UP000199022"/>
    </source>
</evidence>
<dbReference type="NCBIfam" id="NF040603">
    <property type="entry name" value="choice_anch_P"/>
    <property type="match status" value="1"/>
</dbReference>
<feature type="signal peptide" evidence="2">
    <location>
        <begin position="1"/>
        <end position="30"/>
    </location>
</feature>
<protein>
    <recommendedName>
        <fullName evidence="5">Neocarzinostatin family protein</fullName>
    </recommendedName>
</protein>
<dbReference type="STRING" id="1225127.SAMN05661030_1914"/>
<organism evidence="3 4">
    <name type="scientific">Klenkia taihuensis</name>
    <dbReference type="NCBI Taxonomy" id="1225127"/>
    <lineage>
        <taxon>Bacteria</taxon>
        <taxon>Bacillati</taxon>
        <taxon>Actinomycetota</taxon>
        <taxon>Actinomycetes</taxon>
        <taxon>Geodermatophilales</taxon>
        <taxon>Geodermatophilaceae</taxon>
        <taxon>Klenkia</taxon>
    </lineage>
</organism>
<name>A0A1I1MZT1_9ACTN</name>
<keyword evidence="2" id="KW-0732">Signal</keyword>
<keyword evidence="4" id="KW-1185">Reference proteome</keyword>
<dbReference type="RefSeq" id="WP_091557145.1">
    <property type="nucleotide sequence ID" value="NZ_BNAC01000004.1"/>
</dbReference>
<dbReference type="EMBL" id="FOMD01000002">
    <property type="protein sequence ID" value="SFC90964.1"/>
    <property type="molecule type" value="Genomic_DNA"/>
</dbReference>
<evidence type="ECO:0000256" key="2">
    <source>
        <dbReference type="SAM" id="SignalP"/>
    </source>
</evidence>
<dbReference type="Proteomes" id="UP000199022">
    <property type="component" value="Unassembled WGS sequence"/>
</dbReference>
<reference evidence="4" key="1">
    <citation type="submission" date="2016-10" db="EMBL/GenBank/DDBJ databases">
        <authorList>
            <person name="Varghese N."/>
            <person name="Submissions S."/>
        </authorList>
    </citation>
    <scope>NUCLEOTIDE SEQUENCE [LARGE SCALE GENOMIC DNA]</scope>
    <source>
        <strain evidence="4">DSM 45962</strain>
    </source>
</reference>
<feature type="compositionally biased region" description="Low complexity" evidence="1">
    <location>
        <begin position="49"/>
        <end position="59"/>
    </location>
</feature>